<dbReference type="AlphaFoldDB" id="A0A150M5A7"/>
<dbReference type="STRING" id="301148.B4135_0296"/>
<evidence type="ECO:0000313" key="3">
    <source>
        <dbReference type="Proteomes" id="UP000075683"/>
    </source>
</evidence>
<dbReference type="OrthoDB" id="2959555at2"/>
<proteinExistence type="predicted"/>
<keyword evidence="1" id="KW-0802">TPR repeat</keyword>
<evidence type="ECO:0000256" key="1">
    <source>
        <dbReference type="PROSITE-ProRule" id="PRU00339"/>
    </source>
</evidence>
<dbReference type="PATRIC" id="fig|301148.3.peg.3382"/>
<evidence type="ECO:0000313" key="2">
    <source>
        <dbReference type="EMBL" id="KYD19392.1"/>
    </source>
</evidence>
<dbReference type="Gene3D" id="1.25.40.10">
    <property type="entry name" value="Tetratricopeptide repeat domain"/>
    <property type="match status" value="1"/>
</dbReference>
<dbReference type="Pfam" id="PF14559">
    <property type="entry name" value="TPR_19"/>
    <property type="match status" value="1"/>
</dbReference>
<dbReference type="RefSeq" id="WP_061568825.1">
    <property type="nucleotide sequence ID" value="NZ_LQYT01000040.1"/>
</dbReference>
<dbReference type="SUPFAM" id="SSF48452">
    <property type="entry name" value="TPR-like"/>
    <property type="match status" value="1"/>
</dbReference>
<dbReference type="InterPro" id="IPR011990">
    <property type="entry name" value="TPR-like_helical_dom_sf"/>
</dbReference>
<dbReference type="EMBL" id="LQYT01000040">
    <property type="protein sequence ID" value="KYD19392.1"/>
    <property type="molecule type" value="Genomic_DNA"/>
</dbReference>
<name>A0A150M5A7_9BACI</name>
<feature type="repeat" description="TPR" evidence="1">
    <location>
        <begin position="72"/>
        <end position="105"/>
    </location>
</feature>
<reference evidence="2 3" key="1">
    <citation type="submission" date="2016-01" db="EMBL/GenBank/DDBJ databases">
        <title>Draft Genome Sequences of Seven Thermophilic Sporeformers Isolated from Foods.</title>
        <authorList>
            <person name="Berendsen E.M."/>
            <person name="Wells-Bennik M.H."/>
            <person name="Krawcyk A.O."/>
            <person name="De Jong A."/>
            <person name="Holsappel S."/>
            <person name="Eijlander R.T."/>
            <person name="Kuipers O.P."/>
        </authorList>
    </citation>
    <scope>NUCLEOTIDE SEQUENCE [LARGE SCALE GENOMIC DNA]</scope>
    <source>
        <strain evidence="2 3">B4135</strain>
    </source>
</reference>
<protein>
    <submittedName>
        <fullName evidence="2">Uncharacterized protein</fullName>
    </submittedName>
</protein>
<dbReference type="InterPro" id="IPR019734">
    <property type="entry name" value="TPR_rpt"/>
</dbReference>
<dbReference type="PROSITE" id="PS50005">
    <property type="entry name" value="TPR"/>
    <property type="match status" value="1"/>
</dbReference>
<gene>
    <name evidence="2" type="ORF">B4135_0296</name>
</gene>
<accession>A0A150M5A7</accession>
<organism evidence="2 3">
    <name type="scientific">Caldibacillus debilis</name>
    <dbReference type="NCBI Taxonomy" id="301148"/>
    <lineage>
        <taxon>Bacteria</taxon>
        <taxon>Bacillati</taxon>
        <taxon>Bacillota</taxon>
        <taxon>Bacilli</taxon>
        <taxon>Bacillales</taxon>
        <taxon>Bacillaceae</taxon>
        <taxon>Caldibacillus</taxon>
    </lineage>
</organism>
<sequence length="307" mass="36916">MEEYEFFPHHEERRLLAEWREEKDRKRREKIESELIHLYVRFGEYFKISSKPDPKLAKMYLQKVLKRKPSHPVANYRLAHIYYKEGRYAEAAYHFHRALSGSMDEPLNDTQAMLSHMFLVNCGIFLASDALKQIEKMETRPYDEEKVDRYRQAIFLNRIEDFHRALYRIITPESDEIVTEETYFSEQERFSLHEVMLCLSERDGFVVRYAGELVELEYQSFFALATILHSERPMTGEDVRKMLFQSFFGRDVTDAAVRKMFERLRARIPFWDEIIETTRIGNKAARRRKQGVSYRIFCRASDIFPWE</sequence>
<dbReference type="Proteomes" id="UP000075683">
    <property type="component" value="Unassembled WGS sequence"/>
</dbReference>
<comment type="caution">
    <text evidence="2">The sequence shown here is derived from an EMBL/GenBank/DDBJ whole genome shotgun (WGS) entry which is preliminary data.</text>
</comment>